<dbReference type="EMBL" id="JAPFFF010000424">
    <property type="protein sequence ID" value="KAK8834343.1"/>
    <property type="molecule type" value="Genomic_DNA"/>
</dbReference>
<dbReference type="PROSITE" id="PS50004">
    <property type="entry name" value="C2"/>
    <property type="match status" value="1"/>
</dbReference>
<dbReference type="CDD" id="cd00030">
    <property type="entry name" value="C2"/>
    <property type="match status" value="1"/>
</dbReference>
<sequence length="535" mass="62350">MIHIQVIQARNLKFPDNRLKTTDISCFSRFNSDYYFLGFCTNKKKEKTANPKWNWEFDLNLIHAYSILFKIYIGNIFCRNKFLGQVEIDFNQFLTHGEGKQLMKNPNQKFFFQFPISTQDATLDISFIYSELVLTPISVVDIPYPILHFWVTLDPKYENEESNNPIKIELITINVGFHNMNLKSGENICYSHFNEFVSWKPTRIESSIKNVFVGTEFTQMHSIQINCLDDVYDVIILDVSNYTGRATLHLIAEGNWKLNQSNKIGTIEQIDIHVENNKKYVVPFTLHSNFLADGKCDLEINSIPTNNLVFDKKNPYEDYLDQTLKETPFHSEIISMVKEVTPSLTNTNIVKSNILPETGQFSLQKIFRNAGLQSNDYKIRIYYDARGGRHPFCYVLDMTNKKRSQQIEKEIKKKTVSKKFLINTFSSRSCMIELDLNQIGRDKIIYINDDNTLKRVQFVNVAMTHMNGENETLLIHNKIAIKNICACFTVLLKIMFINDEWKLIPVNHDFYSKKEMSSAINKLLDDQYLIKPITI</sequence>
<comment type="caution">
    <text evidence="3">The sequence shown here is derived from an EMBL/GenBank/DDBJ whole genome shotgun (WGS) entry which is preliminary data.</text>
</comment>
<keyword evidence="4" id="KW-1185">Reference proteome</keyword>
<dbReference type="InterPro" id="IPR035892">
    <property type="entry name" value="C2_domain_sf"/>
</dbReference>
<proteinExistence type="predicted"/>
<gene>
    <name evidence="2" type="ORF">M9Y10_031351</name>
    <name evidence="3" type="ORF">M9Y10_036557</name>
</gene>
<evidence type="ECO:0000313" key="2">
    <source>
        <dbReference type="EMBL" id="KAK8834343.1"/>
    </source>
</evidence>
<evidence type="ECO:0000259" key="1">
    <source>
        <dbReference type="PROSITE" id="PS50004"/>
    </source>
</evidence>
<protein>
    <recommendedName>
        <fullName evidence="1">C2 domain-containing protein</fullName>
    </recommendedName>
</protein>
<feature type="domain" description="C2" evidence="1">
    <location>
        <begin position="1"/>
        <end position="103"/>
    </location>
</feature>
<name>A0ABR2GW07_9EUKA</name>
<dbReference type="EMBL" id="JAPFFF010000059">
    <property type="protein sequence ID" value="KAK8837557.1"/>
    <property type="molecule type" value="Genomic_DNA"/>
</dbReference>
<dbReference type="Pfam" id="PF00168">
    <property type="entry name" value="C2"/>
    <property type="match status" value="1"/>
</dbReference>
<organism evidence="3 4">
    <name type="scientific">Tritrichomonas musculus</name>
    <dbReference type="NCBI Taxonomy" id="1915356"/>
    <lineage>
        <taxon>Eukaryota</taxon>
        <taxon>Metamonada</taxon>
        <taxon>Parabasalia</taxon>
        <taxon>Tritrichomonadida</taxon>
        <taxon>Tritrichomonadidae</taxon>
        <taxon>Tritrichomonas</taxon>
    </lineage>
</organism>
<dbReference type="Proteomes" id="UP001470230">
    <property type="component" value="Unassembled WGS sequence"/>
</dbReference>
<evidence type="ECO:0000313" key="3">
    <source>
        <dbReference type="EMBL" id="KAK8837557.1"/>
    </source>
</evidence>
<evidence type="ECO:0000313" key="4">
    <source>
        <dbReference type="Proteomes" id="UP001470230"/>
    </source>
</evidence>
<accession>A0ABR2GW07</accession>
<dbReference type="InterPro" id="IPR000008">
    <property type="entry name" value="C2_dom"/>
</dbReference>
<dbReference type="SUPFAM" id="SSF49562">
    <property type="entry name" value="C2 domain (Calcium/lipid-binding domain, CaLB)"/>
    <property type="match status" value="1"/>
</dbReference>
<dbReference type="Gene3D" id="2.60.40.150">
    <property type="entry name" value="C2 domain"/>
    <property type="match status" value="1"/>
</dbReference>
<dbReference type="SMART" id="SM00239">
    <property type="entry name" value="C2"/>
    <property type="match status" value="1"/>
</dbReference>
<reference evidence="3 4" key="1">
    <citation type="submission" date="2024-04" db="EMBL/GenBank/DDBJ databases">
        <title>Tritrichomonas musculus Genome.</title>
        <authorList>
            <person name="Alves-Ferreira E."/>
            <person name="Grigg M."/>
            <person name="Lorenzi H."/>
            <person name="Galac M."/>
        </authorList>
    </citation>
    <scope>NUCLEOTIDE SEQUENCE [LARGE SCALE GENOMIC DNA]</scope>
    <source>
        <strain evidence="3 4">EAF2021</strain>
    </source>
</reference>